<organism evidence="5 6">
    <name type="scientific">Pseudomonas oryzae</name>
    <dbReference type="NCBI Taxonomy" id="1392877"/>
    <lineage>
        <taxon>Bacteria</taxon>
        <taxon>Pseudomonadati</taxon>
        <taxon>Pseudomonadota</taxon>
        <taxon>Gammaproteobacteria</taxon>
        <taxon>Pseudomonadales</taxon>
        <taxon>Pseudomonadaceae</taxon>
        <taxon>Pseudomonas</taxon>
    </lineage>
</organism>
<dbReference type="Pfam" id="PF13439">
    <property type="entry name" value="Glyco_transf_4"/>
    <property type="match status" value="1"/>
</dbReference>
<dbReference type="Pfam" id="PF13692">
    <property type="entry name" value="Glyco_trans_1_4"/>
    <property type="match status" value="1"/>
</dbReference>
<reference evidence="6" key="1">
    <citation type="submission" date="2016-10" db="EMBL/GenBank/DDBJ databases">
        <authorList>
            <person name="Varghese N."/>
            <person name="Submissions S."/>
        </authorList>
    </citation>
    <scope>NUCLEOTIDE SEQUENCE [LARGE SCALE GENOMIC DNA]</scope>
    <source>
        <strain evidence="6">KCTC 32247</strain>
    </source>
</reference>
<dbReference type="GO" id="GO:0016757">
    <property type="term" value="F:glycosyltransferase activity"/>
    <property type="evidence" value="ECO:0007669"/>
    <property type="project" value="UniProtKB-KW"/>
</dbReference>
<gene>
    <name evidence="5" type="ORF">SAMN05216221_0421</name>
</gene>
<dbReference type="PANTHER" id="PTHR12526:SF640">
    <property type="entry name" value="COLANIC ACID BIOSYNTHESIS GLYCOSYLTRANSFERASE WCAL-RELATED"/>
    <property type="match status" value="1"/>
</dbReference>
<keyword evidence="3 5" id="KW-0808">Transferase</keyword>
<dbReference type="Proteomes" id="UP000243359">
    <property type="component" value="Chromosome I"/>
</dbReference>
<evidence type="ECO:0000256" key="3">
    <source>
        <dbReference type="ARBA" id="ARBA00022679"/>
    </source>
</evidence>
<dbReference type="PANTHER" id="PTHR12526">
    <property type="entry name" value="GLYCOSYLTRANSFERASE"/>
    <property type="match status" value="1"/>
</dbReference>
<feature type="domain" description="Glycosyltransferase subfamily 4-like N-terminal" evidence="4">
    <location>
        <begin position="20"/>
        <end position="170"/>
    </location>
</feature>
<evidence type="ECO:0000256" key="2">
    <source>
        <dbReference type="ARBA" id="ARBA00022676"/>
    </source>
</evidence>
<dbReference type="SUPFAM" id="SSF53756">
    <property type="entry name" value="UDP-Glycosyltransferase/glycogen phosphorylase"/>
    <property type="match status" value="1"/>
</dbReference>
<keyword evidence="6" id="KW-1185">Reference proteome</keyword>
<protein>
    <submittedName>
        <fullName evidence="5">Glycosyl transferase 4-like domain-containing protein</fullName>
    </submittedName>
</protein>
<keyword evidence="2" id="KW-0328">Glycosyltransferase</keyword>
<comment type="similarity">
    <text evidence="1">Belongs to the glycosyltransferase group 1 family. Glycosyltransferase 4 subfamily.</text>
</comment>
<evidence type="ECO:0000259" key="4">
    <source>
        <dbReference type="Pfam" id="PF13439"/>
    </source>
</evidence>
<accession>A0A1H1M624</accession>
<evidence type="ECO:0000256" key="1">
    <source>
        <dbReference type="ARBA" id="ARBA00009481"/>
    </source>
</evidence>
<dbReference type="InterPro" id="IPR028098">
    <property type="entry name" value="Glyco_trans_4-like_N"/>
</dbReference>
<dbReference type="OrthoDB" id="9777346at2"/>
<dbReference type="RefSeq" id="WP_090347390.1">
    <property type="nucleotide sequence ID" value="NZ_LT629751.1"/>
</dbReference>
<dbReference type="AlphaFoldDB" id="A0A1H1M624"/>
<dbReference type="EMBL" id="LT629751">
    <property type="protein sequence ID" value="SDR82243.1"/>
    <property type="molecule type" value="Genomic_DNA"/>
</dbReference>
<dbReference type="Gene3D" id="3.40.50.2000">
    <property type="entry name" value="Glycogen Phosphorylase B"/>
    <property type="match status" value="2"/>
</dbReference>
<dbReference type="STRING" id="1392877.SAMN05216221_0421"/>
<name>A0A1H1M624_9PSED</name>
<proteinExistence type="inferred from homology"/>
<evidence type="ECO:0000313" key="5">
    <source>
        <dbReference type="EMBL" id="SDR82243.1"/>
    </source>
</evidence>
<sequence>MSAKKRSALYIQPLLASYRAELVEKLSRNFSLTILCGNSAANSGFRTIASESAKVIEAPMKPLLGGRLLWQHNVRVTLRQEKPELVLACANIRDLTYWWLLFWARRNGVKVFSHGQGLYSKRHIGGLIAWLYRTAARLSHRYVCYTELSHQTMLAAGCPPEKLAVADNAIRFSVDAADIQKTGTEQGVLFVGRLREECHLEQLIDAVARVRTRHPDAVLHVVGSGELEAEYRARFDHSWVIFHGAVYDDARILEISRDCRVGCYPGNAGLSVVHYFALRLPPLVHGDMPAHMGPEPSYVQDGVNGVIFSRDLKAEGIATALEKIWDMPTEEYLSMSTLAFSQYMQLNTPSLGNKMVAILQENHH</sequence>
<evidence type="ECO:0000313" key="6">
    <source>
        <dbReference type="Proteomes" id="UP000243359"/>
    </source>
</evidence>